<dbReference type="InterPro" id="IPR021729">
    <property type="entry name" value="DUF3298"/>
</dbReference>
<keyword evidence="4" id="KW-0119">Carbohydrate metabolism</keyword>
<dbReference type="InterPro" id="IPR037126">
    <property type="entry name" value="PdaC/RsiV-like_sf"/>
</dbReference>
<keyword evidence="4" id="KW-0858">Xylan degradation</keyword>
<feature type="domain" description="DUF3298" evidence="2">
    <location>
        <begin position="133"/>
        <end position="210"/>
    </location>
</feature>
<evidence type="ECO:0000313" key="6">
    <source>
        <dbReference type="Proteomes" id="UP000254476"/>
    </source>
</evidence>
<name>A0A378JDY8_9GAMM</name>
<feature type="signal peptide" evidence="1">
    <location>
        <begin position="1"/>
        <end position="22"/>
    </location>
</feature>
<reference evidence="3 5" key="1">
    <citation type="submission" date="2015-11" db="EMBL/GenBank/DDBJ databases">
        <title>Genomic analysis of 38 Legionella species identifies large and diverse effector repertoires.</title>
        <authorList>
            <person name="Burstein D."/>
            <person name="Amaro F."/>
            <person name="Zusman T."/>
            <person name="Lifshitz Z."/>
            <person name="Cohen O."/>
            <person name="Gilbert J.A."/>
            <person name="Pupko T."/>
            <person name="Shuman H.A."/>
            <person name="Segal G."/>
        </authorList>
    </citation>
    <scope>NUCLEOTIDE SEQUENCE [LARGE SCALE GENOMIC DNA]</scope>
    <source>
        <strain evidence="3 5">Lyon 8420412</strain>
    </source>
</reference>
<keyword evidence="4" id="KW-0378">Hydrolase</keyword>
<keyword evidence="5" id="KW-1185">Reference proteome</keyword>
<dbReference type="EMBL" id="UGOB01000001">
    <property type="protein sequence ID" value="STX45835.1"/>
    <property type="molecule type" value="Genomic_DNA"/>
</dbReference>
<keyword evidence="4" id="KW-0326">Glycosidase</keyword>
<dbReference type="Proteomes" id="UP000254476">
    <property type="component" value="Unassembled WGS sequence"/>
</dbReference>
<reference evidence="4 6" key="2">
    <citation type="submission" date="2018-06" db="EMBL/GenBank/DDBJ databases">
        <authorList>
            <consortium name="Pathogen Informatics"/>
            <person name="Doyle S."/>
        </authorList>
    </citation>
    <scope>NUCLEOTIDE SEQUENCE [LARGE SCALE GENOMIC DNA]</scope>
    <source>
        <strain evidence="4 6">NCTC12388</strain>
    </source>
</reference>
<dbReference type="Pfam" id="PF11738">
    <property type="entry name" value="DUF3298"/>
    <property type="match status" value="1"/>
</dbReference>
<dbReference type="Gene3D" id="3.90.640.20">
    <property type="entry name" value="Heat-shock cognate protein, ATPase"/>
    <property type="match status" value="1"/>
</dbReference>
<feature type="chain" id="PRO_5016631287" evidence="1">
    <location>
        <begin position="23"/>
        <end position="227"/>
    </location>
</feature>
<keyword evidence="1" id="KW-0732">Signal</keyword>
<evidence type="ECO:0000259" key="2">
    <source>
        <dbReference type="Pfam" id="PF11738"/>
    </source>
</evidence>
<evidence type="ECO:0000313" key="4">
    <source>
        <dbReference type="EMBL" id="STX45835.1"/>
    </source>
</evidence>
<dbReference type="RefSeq" id="WP_058499324.1">
    <property type="nucleotide sequence ID" value="NZ_CAAAHW010000004.1"/>
</dbReference>
<dbReference type="GO" id="GO:0045493">
    <property type="term" value="P:xylan catabolic process"/>
    <property type="evidence" value="ECO:0007669"/>
    <property type="project" value="UniProtKB-KW"/>
</dbReference>
<accession>A0A378JDY8</accession>
<protein>
    <submittedName>
        <fullName evidence="4">Endo-1,4-beta-xylanase</fullName>
    </submittedName>
</protein>
<evidence type="ECO:0000256" key="1">
    <source>
        <dbReference type="SAM" id="SignalP"/>
    </source>
</evidence>
<dbReference type="AlphaFoldDB" id="A0A378JDY8"/>
<evidence type="ECO:0000313" key="3">
    <source>
        <dbReference type="EMBL" id="KTD08953.1"/>
    </source>
</evidence>
<proteinExistence type="predicted"/>
<evidence type="ECO:0000313" key="5">
    <source>
        <dbReference type="Proteomes" id="UP000054691"/>
    </source>
</evidence>
<dbReference type="Proteomes" id="UP000054691">
    <property type="component" value="Unassembled WGS sequence"/>
</dbReference>
<gene>
    <name evidence="4" type="primary">yjeA</name>
    <name evidence="3" type="ORF">Lgra_2188</name>
    <name evidence="4" type="ORF">NCTC12388_02579</name>
</gene>
<keyword evidence="4" id="KW-0624">Polysaccharide degradation</keyword>
<dbReference type="GO" id="GO:0016798">
    <property type="term" value="F:hydrolase activity, acting on glycosyl bonds"/>
    <property type="evidence" value="ECO:0007669"/>
    <property type="project" value="UniProtKB-KW"/>
</dbReference>
<organism evidence="4 6">
    <name type="scientific">Legionella gratiana</name>
    <dbReference type="NCBI Taxonomy" id="45066"/>
    <lineage>
        <taxon>Bacteria</taxon>
        <taxon>Pseudomonadati</taxon>
        <taxon>Pseudomonadota</taxon>
        <taxon>Gammaproteobacteria</taxon>
        <taxon>Legionellales</taxon>
        <taxon>Legionellaceae</taxon>
        <taxon>Legionella</taxon>
    </lineage>
</organism>
<dbReference type="EMBL" id="LNYE01000023">
    <property type="protein sequence ID" value="KTD08953.1"/>
    <property type="molecule type" value="Genomic_DNA"/>
</dbReference>
<sequence>MLKLLKIVLSFCLIACSFVVYAIYPVSVQKETAAYILDIKYPEGFKDPRIDATLQGFIENAKQRFFKGLGADADVPADAPGKSGLNITYSLPYKTKNALSVQFMISINHKGAAHPANTVSVLNFISGSQVQLSDLFRPEVDYLKPIADFCSKKITAKNISDKKWVDEGTKATDKNYKIWSFSSKGIDIIFDTYQVAAYVYGPQTVSVPLSQIASLLKPEVAHSVWGR</sequence>
<dbReference type="STRING" id="45066.Lgra_2188"/>
<dbReference type="OrthoDB" id="5637at2"/>